<dbReference type="InterPro" id="IPR054105">
    <property type="entry name" value="WHD_NrtR"/>
</dbReference>
<dbReference type="InterPro" id="IPR000086">
    <property type="entry name" value="NUDIX_hydrolase_dom"/>
</dbReference>
<evidence type="ECO:0000313" key="2">
    <source>
        <dbReference type="EMBL" id="GAA4320159.1"/>
    </source>
</evidence>
<feature type="domain" description="Nudix hydrolase" evidence="1">
    <location>
        <begin position="34"/>
        <end position="175"/>
    </location>
</feature>
<dbReference type="PANTHER" id="PTHR43736">
    <property type="entry name" value="ADP-RIBOSE PYROPHOSPHATASE"/>
    <property type="match status" value="1"/>
</dbReference>
<sequence length="260" mass="30245">MKLPNFYATNITFVVMSINERILANSKTLWETCIPHLSVDSVVFGFHDSQLNVLLLRIGGDQKWILPGGYVQKQENIDAAVERVLKERTGVDHIFLHQFATFGEANRSEAYFKDYPDDLWHKQRFISTSYYALVDHTKVVPVTDEFSDACEWCPVDQIPEMVMDHRRILDKGLEVLREQLTYKPIGYNLLPDEFTLTELQNLYEAILGTTLNRGNFYRRIMKYDILIKLPKTRKGGAHKAPDLYKFDPAKYGESLKNFNW</sequence>
<dbReference type="PROSITE" id="PS51462">
    <property type="entry name" value="NUDIX"/>
    <property type="match status" value="1"/>
</dbReference>
<dbReference type="Gene3D" id="1.10.10.10">
    <property type="entry name" value="Winged helix-like DNA-binding domain superfamily/Winged helix DNA-binding domain"/>
    <property type="match status" value="1"/>
</dbReference>
<dbReference type="SUPFAM" id="SSF46785">
    <property type="entry name" value="Winged helix' DNA-binding domain"/>
    <property type="match status" value="1"/>
</dbReference>
<dbReference type="CDD" id="cd18873">
    <property type="entry name" value="NUDIX_NadM_like"/>
    <property type="match status" value="1"/>
</dbReference>
<proteinExistence type="predicted"/>
<dbReference type="Gene3D" id="3.90.79.10">
    <property type="entry name" value="Nucleoside Triphosphate Pyrophosphohydrolase"/>
    <property type="match status" value="1"/>
</dbReference>
<protein>
    <submittedName>
        <fullName evidence="2">NUDIX domain-containing protein</fullName>
    </submittedName>
</protein>
<dbReference type="SUPFAM" id="SSF55811">
    <property type="entry name" value="Nudix"/>
    <property type="match status" value="1"/>
</dbReference>
<dbReference type="Pfam" id="PF00293">
    <property type="entry name" value="NUDIX"/>
    <property type="match status" value="1"/>
</dbReference>
<dbReference type="EMBL" id="BAABFT010000004">
    <property type="protein sequence ID" value="GAA4320159.1"/>
    <property type="molecule type" value="Genomic_DNA"/>
</dbReference>
<evidence type="ECO:0000313" key="3">
    <source>
        <dbReference type="Proteomes" id="UP001500582"/>
    </source>
</evidence>
<reference evidence="3" key="1">
    <citation type="journal article" date="2019" name="Int. J. Syst. Evol. Microbiol.">
        <title>The Global Catalogue of Microorganisms (GCM) 10K type strain sequencing project: providing services to taxonomists for standard genome sequencing and annotation.</title>
        <authorList>
            <consortium name="The Broad Institute Genomics Platform"/>
            <consortium name="The Broad Institute Genome Sequencing Center for Infectious Disease"/>
            <person name="Wu L."/>
            <person name="Ma J."/>
        </authorList>
    </citation>
    <scope>NUCLEOTIDE SEQUENCE [LARGE SCALE GENOMIC DNA]</scope>
    <source>
        <strain evidence="3">JCM 17705</strain>
    </source>
</reference>
<dbReference type="InterPro" id="IPR036390">
    <property type="entry name" value="WH_DNA-bd_sf"/>
</dbReference>
<dbReference type="InterPro" id="IPR036388">
    <property type="entry name" value="WH-like_DNA-bd_sf"/>
</dbReference>
<organism evidence="2 3">
    <name type="scientific">Mucilaginibacter gynuensis</name>
    <dbReference type="NCBI Taxonomy" id="1302236"/>
    <lineage>
        <taxon>Bacteria</taxon>
        <taxon>Pseudomonadati</taxon>
        <taxon>Bacteroidota</taxon>
        <taxon>Sphingobacteriia</taxon>
        <taxon>Sphingobacteriales</taxon>
        <taxon>Sphingobacteriaceae</taxon>
        <taxon>Mucilaginibacter</taxon>
    </lineage>
</organism>
<accession>A0ABP8G9U3</accession>
<keyword evidence="3" id="KW-1185">Reference proteome</keyword>
<dbReference type="Proteomes" id="UP001500582">
    <property type="component" value="Unassembled WGS sequence"/>
</dbReference>
<evidence type="ECO:0000259" key="1">
    <source>
        <dbReference type="PROSITE" id="PS51462"/>
    </source>
</evidence>
<comment type="caution">
    <text evidence="2">The sequence shown here is derived from an EMBL/GenBank/DDBJ whole genome shotgun (WGS) entry which is preliminary data.</text>
</comment>
<dbReference type="InterPro" id="IPR015797">
    <property type="entry name" value="NUDIX_hydrolase-like_dom_sf"/>
</dbReference>
<gene>
    <name evidence="2" type="ORF">GCM10023149_19280</name>
</gene>
<dbReference type="Pfam" id="PF21906">
    <property type="entry name" value="WHD_NrtR"/>
    <property type="match status" value="1"/>
</dbReference>
<name>A0ABP8G9U3_9SPHI</name>
<dbReference type="PANTHER" id="PTHR43736:SF4">
    <property type="entry name" value="SLR1690 PROTEIN"/>
    <property type="match status" value="1"/>
</dbReference>